<evidence type="ECO:0000256" key="8">
    <source>
        <dbReference type="HAMAP-Rule" id="MF_00478"/>
    </source>
</evidence>
<protein>
    <recommendedName>
        <fullName evidence="8">Ion-translocating oxidoreductase complex subunit E</fullName>
        <ecNumber evidence="8">7.-.-.-</ecNumber>
    </recommendedName>
    <alternativeName>
        <fullName evidence="8">Rnf electron transport complex subunit E</fullName>
    </alternativeName>
</protein>
<feature type="transmembrane region" description="Helical" evidence="8">
    <location>
        <begin position="42"/>
        <end position="62"/>
    </location>
</feature>
<feature type="transmembrane region" description="Helical" evidence="8">
    <location>
        <begin position="171"/>
        <end position="194"/>
    </location>
</feature>
<dbReference type="PIRSF" id="PIRSF006102">
    <property type="entry name" value="NQR_DE"/>
    <property type="match status" value="1"/>
</dbReference>
<dbReference type="Proteomes" id="UP000093352">
    <property type="component" value="Unassembled WGS sequence"/>
</dbReference>
<dbReference type="PANTHER" id="PTHR30586">
    <property type="entry name" value="ELECTRON TRANSPORT COMPLEX PROTEIN RNFE"/>
    <property type="match status" value="1"/>
</dbReference>
<evidence type="ECO:0000313" key="10">
    <source>
        <dbReference type="EMBL" id="TRW24555.1"/>
    </source>
</evidence>
<comment type="subunit">
    <text evidence="8">The complex is composed of six subunits: RnfA, RnfB, RnfC, RnfD, RnfE and RnfG.</text>
</comment>
<keyword evidence="11" id="KW-1185">Reference proteome</keyword>
<reference evidence="9" key="2">
    <citation type="submission" date="2018-07" db="EMBL/GenBank/DDBJ databases">
        <authorList>
            <person name="Quirk P.G."/>
            <person name="Krulwich T.A."/>
        </authorList>
    </citation>
    <scope>NUCLEOTIDE SEQUENCE</scope>
    <source>
        <strain evidence="9">CCRI-22567</strain>
    </source>
</reference>
<evidence type="ECO:0000256" key="6">
    <source>
        <dbReference type="ARBA" id="ARBA00022989"/>
    </source>
</evidence>
<comment type="subcellular location">
    <subcellularLocation>
        <location evidence="8">Cell membrane</location>
        <topology evidence="8">Multi-pass membrane protein</topology>
    </subcellularLocation>
    <subcellularLocation>
        <location evidence="1">Endomembrane system</location>
        <topology evidence="1">Multi-pass membrane protein</topology>
    </subcellularLocation>
</comment>
<name>A0A371IMS5_9FIRM</name>
<dbReference type="NCBIfam" id="NF009070">
    <property type="entry name" value="PRK12405.1"/>
    <property type="match status" value="1"/>
</dbReference>
<evidence type="ECO:0000256" key="2">
    <source>
        <dbReference type="ARBA" id="ARBA00022448"/>
    </source>
</evidence>
<comment type="function">
    <text evidence="8">Part of a membrane-bound complex that couples electron transfer with translocation of ions across the membrane.</text>
</comment>
<evidence type="ECO:0000313" key="9">
    <source>
        <dbReference type="EMBL" id="RDY21789.1"/>
    </source>
</evidence>
<comment type="similarity">
    <text evidence="8">Belongs to the NqrDE/RnfAE family.</text>
</comment>
<accession>A0A371IMS5</accession>
<dbReference type="EC" id="7.-.-.-" evidence="8"/>
<gene>
    <name evidence="8" type="primary">rnfE</name>
    <name evidence="9" type="ORF">BBG48_002880</name>
    <name evidence="10" type="ORF">FL857_08665</name>
</gene>
<evidence type="ECO:0000256" key="5">
    <source>
        <dbReference type="ARBA" id="ARBA00022982"/>
    </source>
</evidence>
<keyword evidence="3 8" id="KW-0812">Transmembrane</keyword>
<dbReference type="InterPro" id="IPR010968">
    <property type="entry name" value="RnfE"/>
</dbReference>
<evidence type="ECO:0000256" key="4">
    <source>
        <dbReference type="ARBA" id="ARBA00022967"/>
    </source>
</evidence>
<dbReference type="Proteomes" id="UP000319424">
    <property type="component" value="Unassembled WGS sequence"/>
</dbReference>
<keyword evidence="8" id="KW-1003">Cell membrane</keyword>
<dbReference type="PANTHER" id="PTHR30586:SF0">
    <property type="entry name" value="ION-TRANSLOCATING OXIDOREDUCTASE COMPLEX SUBUNIT E"/>
    <property type="match status" value="1"/>
</dbReference>
<dbReference type="RefSeq" id="WP_068912589.1">
    <property type="nucleotide sequence ID" value="NZ_MBEW02000004.1"/>
</dbReference>
<dbReference type="InterPro" id="IPR003667">
    <property type="entry name" value="NqrDE/RnfAE"/>
</dbReference>
<evidence type="ECO:0000256" key="3">
    <source>
        <dbReference type="ARBA" id="ARBA00022692"/>
    </source>
</evidence>
<feature type="transmembrane region" description="Helical" evidence="8">
    <location>
        <begin position="100"/>
        <end position="118"/>
    </location>
</feature>
<dbReference type="NCBIfam" id="TIGR01948">
    <property type="entry name" value="rnfE"/>
    <property type="match status" value="1"/>
</dbReference>
<dbReference type="STRING" id="1871336.BBG48_02715"/>
<proteinExistence type="inferred from homology"/>
<dbReference type="Pfam" id="PF02508">
    <property type="entry name" value="Rnf-Nqr"/>
    <property type="match status" value="1"/>
</dbReference>
<keyword evidence="7 8" id="KW-0472">Membrane</keyword>
<evidence type="ECO:0000313" key="12">
    <source>
        <dbReference type="Proteomes" id="UP000319424"/>
    </source>
</evidence>
<dbReference type="EMBL" id="VJXW01000013">
    <property type="protein sequence ID" value="TRW24555.1"/>
    <property type="molecule type" value="Genomic_DNA"/>
</dbReference>
<dbReference type="HAMAP" id="MF_00478">
    <property type="entry name" value="RsxE_RnfE"/>
    <property type="match status" value="1"/>
</dbReference>
<feature type="transmembrane region" description="Helical" evidence="8">
    <location>
        <begin position="130"/>
        <end position="151"/>
    </location>
</feature>
<dbReference type="GO" id="GO:0012505">
    <property type="term" value="C:endomembrane system"/>
    <property type="evidence" value="ECO:0007669"/>
    <property type="project" value="UniProtKB-SubCell"/>
</dbReference>
<keyword evidence="5 8" id="KW-0249">Electron transport</keyword>
<reference evidence="9 11" key="1">
    <citation type="journal article" date="2016" name="Genome Announc.">
        <title>Draft Genome Sequence of Criibacterium bergeronii gen. nov., sp. nov., Strain CCRI-22567T, Isolated from a Vaginal Sample from a Woman with Bacterial Vaginosis.</title>
        <authorList>
            <person name="Maheux A.F."/>
            <person name="Berube E."/>
            <person name="Boudreau D.K."/>
            <person name="Raymond F."/>
            <person name="Corbeil J."/>
            <person name="Roy P.H."/>
            <person name="Boissinot M."/>
            <person name="Omar R.F."/>
        </authorList>
    </citation>
    <scope>NUCLEOTIDE SEQUENCE [LARGE SCALE GENOMIC DNA]</scope>
    <source>
        <strain evidence="9 11">CCRI-22567</strain>
    </source>
</reference>
<dbReference type="EMBL" id="MBEW02000004">
    <property type="protein sequence ID" value="RDY21789.1"/>
    <property type="molecule type" value="Genomic_DNA"/>
</dbReference>
<comment type="caution">
    <text evidence="9">The sequence shown here is derived from an EMBL/GenBank/DDBJ whole genome shotgun (WGS) entry which is preliminary data.</text>
</comment>
<sequence>MEEKKSFFGALKNGIIDENPTFVQVLGTCPTLATTTSAINGLGMGLSATFVLAFANLLTSILRKIIPSKIRIPIFVVLIASLVTVVQFCLQAFVPSLYDALGLFIPLIVVNCIILARAEGYAYKNPPLPSFGDGIGNGIGFTIALTIMGSIRELIGNGTIFNHDILNQFGYQPALIAILPPGAFLVFGGLIAAFNKITKRA</sequence>
<reference evidence="10 12" key="3">
    <citation type="submission" date="2019-07" db="EMBL/GenBank/DDBJ databases">
        <title>Criibacterium bergeronii gen. nov., sp. nov. isolated from human clinical samples.</title>
        <authorList>
            <person name="Maheux A.F."/>
            <person name="Boudreau D.K."/>
            <person name="Berube E."/>
            <person name="Brodeur S."/>
            <person name="Bernard K.A."/>
            <person name="Abed J.Y."/>
            <person name="Ducrey E."/>
            <person name="Guay E.F."/>
            <person name="Raymond F."/>
            <person name="Corbeil J."/>
            <person name="Domingo M.-C."/>
            <person name="Roy P.H."/>
            <person name="Boissinot M."/>
            <person name="Tocheva E.I."/>
            <person name="Omar R.F."/>
        </authorList>
    </citation>
    <scope>NUCLEOTIDE SEQUENCE [LARGE SCALE GENOMIC DNA]</scope>
    <source>
        <strain evidence="10 12">CCRI-24246</strain>
    </source>
</reference>
<dbReference type="GO" id="GO:0022900">
    <property type="term" value="P:electron transport chain"/>
    <property type="evidence" value="ECO:0007669"/>
    <property type="project" value="UniProtKB-UniRule"/>
</dbReference>
<evidence type="ECO:0000256" key="1">
    <source>
        <dbReference type="ARBA" id="ARBA00004127"/>
    </source>
</evidence>
<evidence type="ECO:0000256" key="7">
    <source>
        <dbReference type="ARBA" id="ARBA00023136"/>
    </source>
</evidence>
<keyword evidence="4 8" id="KW-1278">Translocase</keyword>
<feature type="transmembrane region" description="Helical" evidence="8">
    <location>
        <begin position="74"/>
        <end position="94"/>
    </location>
</feature>
<keyword evidence="2 8" id="KW-0813">Transport</keyword>
<dbReference type="OrthoDB" id="9790976at2"/>
<dbReference type="GO" id="GO:0005886">
    <property type="term" value="C:plasma membrane"/>
    <property type="evidence" value="ECO:0007669"/>
    <property type="project" value="UniProtKB-SubCell"/>
</dbReference>
<organism evidence="9 11">
    <name type="scientific">Criibacterium bergeronii</name>
    <dbReference type="NCBI Taxonomy" id="1871336"/>
    <lineage>
        <taxon>Bacteria</taxon>
        <taxon>Bacillati</taxon>
        <taxon>Bacillota</taxon>
        <taxon>Clostridia</taxon>
        <taxon>Peptostreptococcales</taxon>
        <taxon>Filifactoraceae</taxon>
        <taxon>Criibacterium</taxon>
    </lineage>
</organism>
<dbReference type="AlphaFoldDB" id="A0A371IMS5"/>
<keyword evidence="6 8" id="KW-1133">Transmembrane helix</keyword>
<evidence type="ECO:0000313" key="11">
    <source>
        <dbReference type="Proteomes" id="UP000093352"/>
    </source>
</evidence>